<evidence type="ECO:0000256" key="2">
    <source>
        <dbReference type="ARBA" id="ARBA00023015"/>
    </source>
</evidence>
<evidence type="ECO:0000256" key="4">
    <source>
        <dbReference type="ARBA" id="ARBA00023163"/>
    </source>
</evidence>
<dbReference type="Proteomes" id="UP000603912">
    <property type="component" value="Unassembled WGS sequence"/>
</dbReference>
<organism evidence="6 7">
    <name type="scientific">Alsobacter metallidurans</name>
    <dbReference type="NCBI Taxonomy" id="340221"/>
    <lineage>
        <taxon>Bacteria</taxon>
        <taxon>Pseudomonadati</taxon>
        <taxon>Pseudomonadota</taxon>
        <taxon>Alphaproteobacteria</taxon>
        <taxon>Hyphomicrobiales</taxon>
        <taxon>Alsobacteraceae</taxon>
        <taxon>Alsobacter</taxon>
    </lineage>
</organism>
<evidence type="ECO:0000313" key="6">
    <source>
        <dbReference type="EMBL" id="GGH34190.1"/>
    </source>
</evidence>
<keyword evidence="3" id="KW-0238">DNA-binding</keyword>
<keyword evidence="2" id="KW-0805">Transcription regulation</keyword>
<dbReference type="PANTHER" id="PTHR30579:SF7">
    <property type="entry name" value="HTH-TYPE TRANSCRIPTIONAL REGULATOR LRHA-RELATED"/>
    <property type="match status" value="1"/>
</dbReference>
<evidence type="ECO:0000313" key="7">
    <source>
        <dbReference type="Proteomes" id="UP000603912"/>
    </source>
</evidence>
<comment type="caution">
    <text evidence="6">The sequence shown here is derived from an EMBL/GenBank/DDBJ whole genome shotgun (WGS) entry which is preliminary data.</text>
</comment>
<reference evidence="6" key="1">
    <citation type="journal article" date="2014" name="Int. J. Syst. Evol. Microbiol.">
        <title>Complete genome sequence of Corynebacterium casei LMG S-19264T (=DSM 44701T), isolated from a smear-ripened cheese.</title>
        <authorList>
            <consortium name="US DOE Joint Genome Institute (JGI-PGF)"/>
            <person name="Walter F."/>
            <person name="Albersmeier A."/>
            <person name="Kalinowski J."/>
            <person name="Ruckert C."/>
        </authorList>
    </citation>
    <scope>NUCLEOTIDE SEQUENCE</scope>
    <source>
        <strain evidence="6">CGMCC 1.12214</strain>
    </source>
</reference>
<dbReference type="Gene3D" id="3.40.190.10">
    <property type="entry name" value="Periplasmic binding protein-like II"/>
    <property type="match status" value="2"/>
</dbReference>
<evidence type="ECO:0000259" key="5">
    <source>
        <dbReference type="PROSITE" id="PS50931"/>
    </source>
</evidence>
<keyword evidence="4" id="KW-0804">Transcription</keyword>
<dbReference type="PANTHER" id="PTHR30579">
    <property type="entry name" value="TRANSCRIPTIONAL REGULATOR"/>
    <property type="match status" value="1"/>
</dbReference>
<dbReference type="SUPFAM" id="SSF46785">
    <property type="entry name" value="Winged helix' DNA-binding domain"/>
    <property type="match status" value="1"/>
</dbReference>
<dbReference type="GO" id="GO:0003677">
    <property type="term" value="F:DNA binding"/>
    <property type="evidence" value="ECO:0007669"/>
    <property type="project" value="UniProtKB-KW"/>
</dbReference>
<dbReference type="InterPro" id="IPR005119">
    <property type="entry name" value="LysR_subst-bd"/>
</dbReference>
<comment type="similarity">
    <text evidence="1">Belongs to the LysR transcriptional regulatory family.</text>
</comment>
<dbReference type="GO" id="GO:0003700">
    <property type="term" value="F:DNA-binding transcription factor activity"/>
    <property type="evidence" value="ECO:0007669"/>
    <property type="project" value="InterPro"/>
</dbReference>
<dbReference type="SUPFAM" id="SSF53850">
    <property type="entry name" value="Periplasmic binding protein-like II"/>
    <property type="match status" value="1"/>
</dbReference>
<sequence length="311" mass="33406">MLDTDQLRSFVAIIDTGSFTRAAERVNKTQSAVSMQIRRLEDVLGRPLFAKQGRGVRLSEDGEKLVDYARQMLQLEAAAFASVSHKALAGRVRLGIPDDYADTFLPEIVTRFMRRHPLVEISVVCEGSQSLGERVAVRDVDMAIITDCGSLKGAEALREEPLRWIVGVASCAHEARPLPLALSGPTCAWRRAAIEALEEAGIGWRQLLASSSQAALAPVVRAGLAVTVFPECAVGPGMRLLDESAGLPALPTNRIGLLVSQGRSPEAAALAEEIRATLRDGPRPIRVERPADLVFSGEGVTGQRARSRAAA</sequence>
<dbReference type="InterPro" id="IPR000847">
    <property type="entry name" value="LysR_HTH_N"/>
</dbReference>
<dbReference type="InterPro" id="IPR036390">
    <property type="entry name" value="WH_DNA-bd_sf"/>
</dbReference>
<dbReference type="InterPro" id="IPR050176">
    <property type="entry name" value="LTTR"/>
</dbReference>
<dbReference type="Pfam" id="PF03466">
    <property type="entry name" value="LysR_substrate"/>
    <property type="match status" value="1"/>
</dbReference>
<protein>
    <submittedName>
        <fullName evidence="6">LysR family transcriptional regulator</fullName>
    </submittedName>
</protein>
<gene>
    <name evidence="6" type="ORF">GCM10007036_47400</name>
</gene>
<dbReference type="PROSITE" id="PS50931">
    <property type="entry name" value="HTH_LYSR"/>
    <property type="match status" value="1"/>
</dbReference>
<dbReference type="PRINTS" id="PR00039">
    <property type="entry name" value="HTHLYSR"/>
</dbReference>
<feature type="domain" description="HTH lysR-type" evidence="5">
    <location>
        <begin position="2"/>
        <end position="59"/>
    </location>
</feature>
<reference evidence="6" key="2">
    <citation type="submission" date="2020-09" db="EMBL/GenBank/DDBJ databases">
        <authorList>
            <person name="Sun Q."/>
            <person name="Zhou Y."/>
        </authorList>
    </citation>
    <scope>NUCLEOTIDE SEQUENCE</scope>
    <source>
        <strain evidence="6">CGMCC 1.12214</strain>
    </source>
</reference>
<dbReference type="Gene3D" id="1.10.10.10">
    <property type="entry name" value="Winged helix-like DNA-binding domain superfamily/Winged helix DNA-binding domain"/>
    <property type="match status" value="1"/>
</dbReference>
<dbReference type="AlphaFoldDB" id="A0A917MKE3"/>
<accession>A0A917MKE3</accession>
<proteinExistence type="inferred from homology"/>
<evidence type="ECO:0000256" key="1">
    <source>
        <dbReference type="ARBA" id="ARBA00009437"/>
    </source>
</evidence>
<dbReference type="RefSeq" id="WP_188520268.1">
    <property type="nucleotide sequence ID" value="NZ_BMES01000003.1"/>
</dbReference>
<dbReference type="FunFam" id="1.10.10.10:FF:000001">
    <property type="entry name" value="LysR family transcriptional regulator"/>
    <property type="match status" value="1"/>
</dbReference>
<dbReference type="EMBL" id="BMES01000003">
    <property type="protein sequence ID" value="GGH34190.1"/>
    <property type="molecule type" value="Genomic_DNA"/>
</dbReference>
<keyword evidence="7" id="KW-1185">Reference proteome</keyword>
<dbReference type="InterPro" id="IPR036388">
    <property type="entry name" value="WH-like_DNA-bd_sf"/>
</dbReference>
<evidence type="ECO:0000256" key="3">
    <source>
        <dbReference type="ARBA" id="ARBA00023125"/>
    </source>
</evidence>
<name>A0A917MKE3_9HYPH</name>
<dbReference type="Pfam" id="PF00126">
    <property type="entry name" value="HTH_1"/>
    <property type="match status" value="1"/>
</dbReference>